<dbReference type="RefSeq" id="WP_127706028.1">
    <property type="nucleotide sequence ID" value="NZ_SACO01000002.1"/>
</dbReference>
<evidence type="ECO:0000313" key="1">
    <source>
        <dbReference type="EMBL" id="RVU06909.1"/>
    </source>
</evidence>
<comment type="caution">
    <text evidence="1">The sequence shown here is derived from an EMBL/GenBank/DDBJ whole genome shotgun (WGS) entry which is preliminary data.</text>
</comment>
<dbReference type="AlphaFoldDB" id="A0A3S3TRL2"/>
<reference evidence="1 2" key="1">
    <citation type="submission" date="2019-01" db="EMBL/GenBank/DDBJ databases">
        <authorList>
            <person name="Chen W.-M."/>
        </authorList>
    </citation>
    <scope>NUCLEOTIDE SEQUENCE [LARGE SCALE GENOMIC DNA]</scope>
    <source>
        <strain evidence="1 2">FSY-9</strain>
    </source>
</reference>
<dbReference type="EMBL" id="SACO01000002">
    <property type="protein sequence ID" value="RVU06909.1"/>
    <property type="molecule type" value="Genomic_DNA"/>
</dbReference>
<dbReference type="Proteomes" id="UP000282837">
    <property type="component" value="Unassembled WGS sequence"/>
</dbReference>
<dbReference type="SUPFAM" id="SSF52540">
    <property type="entry name" value="P-loop containing nucleoside triphosphate hydrolases"/>
    <property type="match status" value="1"/>
</dbReference>
<evidence type="ECO:0008006" key="3">
    <source>
        <dbReference type="Google" id="ProtNLM"/>
    </source>
</evidence>
<proteinExistence type="predicted"/>
<dbReference type="Gene3D" id="3.40.50.300">
    <property type="entry name" value="P-loop containing nucleotide triphosphate hydrolases"/>
    <property type="match status" value="1"/>
</dbReference>
<accession>A0A3S3TRL2</accession>
<keyword evidence="2" id="KW-1185">Reference proteome</keyword>
<sequence length="215" mass="22703">MLSQGHLHEIHAGLQDWAAALGFVLGGFGAKAGLPLVLVRSPRGIAKHLRLHGEGLLALGIDPARLLIVEAGDEQDMLRAGLDAARSSKLAGVVLESWGKLSAYDLTASRRLVLAGERSGVGVAVLRGDAPPRPSAARCRWGLRALPSSPQPAKSLGMPAIEVELQRQRGGAAGMSWRMEWDKEHGIFRPTTDSAEYDSAPPSGAVVPFPAFRAG</sequence>
<dbReference type="OrthoDB" id="7202530at2"/>
<evidence type="ECO:0000313" key="2">
    <source>
        <dbReference type="Proteomes" id="UP000282837"/>
    </source>
</evidence>
<protein>
    <recommendedName>
        <fullName evidence="3">Protein ImuA</fullName>
    </recommendedName>
</protein>
<dbReference type="InterPro" id="IPR027417">
    <property type="entry name" value="P-loop_NTPase"/>
</dbReference>
<gene>
    <name evidence="1" type="ORF">EOE18_02810</name>
</gene>
<name>A0A3S3TRL2_9SPHN</name>
<organism evidence="1 2">
    <name type="scientific">Novosphingobium umbonatum</name>
    <dbReference type="NCBI Taxonomy" id="1908524"/>
    <lineage>
        <taxon>Bacteria</taxon>
        <taxon>Pseudomonadati</taxon>
        <taxon>Pseudomonadota</taxon>
        <taxon>Alphaproteobacteria</taxon>
        <taxon>Sphingomonadales</taxon>
        <taxon>Sphingomonadaceae</taxon>
        <taxon>Novosphingobium</taxon>
    </lineage>
</organism>